<protein>
    <submittedName>
        <fullName evidence="1">Uncharacterized protein</fullName>
    </submittedName>
</protein>
<accession>A0A5B7JIQ6</accession>
<evidence type="ECO:0000313" key="1">
    <source>
        <dbReference type="EMBL" id="MPC92888.1"/>
    </source>
</evidence>
<keyword evidence="2" id="KW-1185">Reference proteome</keyword>
<reference evidence="1 2" key="1">
    <citation type="submission" date="2019-05" db="EMBL/GenBank/DDBJ databases">
        <title>Another draft genome of Portunus trituberculatus and its Hox gene families provides insights of decapod evolution.</title>
        <authorList>
            <person name="Jeong J.-H."/>
            <person name="Song I."/>
            <person name="Kim S."/>
            <person name="Choi T."/>
            <person name="Kim D."/>
            <person name="Ryu S."/>
            <person name="Kim W."/>
        </authorList>
    </citation>
    <scope>NUCLEOTIDE SEQUENCE [LARGE SCALE GENOMIC DNA]</scope>
    <source>
        <tissue evidence="1">Muscle</tissue>
    </source>
</reference>
<comment type="caution">
    <text evidence="1">The sequence shown here is derived from an EMBL/GenBank/DDBJ whole genome shotgun (WGS) entry which is preliminary data.</text>
</comment>
<organism evidence="1 2">
    <name type="scientific">Portunus trituberculatus</name>
    <name type="common">Swimming crab</name>
    <name type="synonym">Neptunus trituberculatus</name>
    <dbReference type="NCBI Taxonomy" id="210409"/>
    <lineage>
        <taxon>Eukaryota</taxon>
        <taxon>Metazoa</taxon>
        <taxon>Ecdysozoa</taxon>
        <taxon>Arthropoda</taxon>
        <taxon>Crustacea</taxon>
        <taxon>Multicrustacea</taxon>
        <taxon>Malacostraca</taxon>
        <taxon>Eumalacostraca</taxon>
        <taxon>Eucarida</taxon>
        <taxon>Decapoda</taxon>
        <taxon>Pleocyemata</taxon>
        <taxon>Brachyura</taxon>
        <taxon>Eubrachyura</taxon>
        <taxon>Portunoidea</taxon>
        <taxon>Portunidae</taxon>
        <taxon>Portuninae</taxon>
        <taxon>Portunus</taxon>
    </lineage>
</organism>
<evidence type="ECO:0000313" key="2">
    <source>
        <dbReference type="Proteomes" id="UP000324222"/>
    </source>
</evidence>
<name>A0A5B7JIQ6_PORTR</name>
<dbReference type="EMBL" id="VSRR010092875">
    <property type="protein sequence ID" value="MPC92888.1"/>
    <property type="molecule type" value="Genomic_DNA"/>
</dbReference>
<sequence length="87" mass="9595">MGTHTPMESALGEAGRGREAWVPCCGLRQGGCICLHEEGKTFPTILLTSATCQFRMMNFIIGRNSWPLEAPGVVTITWGVLEYRRVP</sequence>
<gene>
    <name evidence="1" type="ORF">E2C01_088001</name>
</gene>
<dbReference type="AlphaFoldDB" id="A0A5B7JIQ6"/>
<dbReference type="Proteomes" id="UP000324222">
    <property type="component" value="Unassembled WGS sequence"/>
</dbReference>
<proteinExistence type="predicted"/>